<protein>
    <submittedName>
        <fullName evidence="3">DNA polymerase kappa</fullName>
    </submittedName>
</protein>
<evidence type="ECO:0000313" key="3">
    <source>
        <dbReference type="EMBL" id="PSC71787.1"/>
    </source>
</evidence>
<comment type="caution">
    <text evidence="3">The sequence shown here is derived from an EMBL/GenBank/DDBJ whole genome shotgun (WGS) entry which is preliminary data.</text>
</comment>
<dbReference type="Gene3D" id="3.40.50.1820">
    <property type="entry name" value="alpha/beta hydrolase"/>
    <property type="match status" value="1"/>
</dbReference>
<feature type="region of interest" description="Disordered" evidence="1">
    <location>
        <begin position="1"/>
        <end position="28"/>
    </location>
</feature>
<dbReference type="PANTHER" id="PTHR35128:SF1">
    <property type="entry name" value="SECRETION-REGULATING GUANINE NUCLEOTIDE EXCHANGE FACTOR"/>
    <property type="match status" value="1"/>
</dbReference>
<accession>A0A2P6VCH6</accession>
<dbReference type="OrthoDB" id="67700at2759"/>
<dbReference type="SUPFAM" id="SSF49562">
    <property type="entry name" value="C2 domain (Calcium/lipid-binding domain, CaLB)"/>
    <property type="match status" value="1"/>
</dbReference>
<dbReference type="InterPro" id="IPR035892">
    <property type="entry name" value="C2_domain_sf"/>
</dbReference>
<dbReference type="PROSITE" id="PS50004">
    <property type="entry name" value="C2"/>
    <property type="match status" value="1"/>
</dbReference>
<feature type="domain" description="C2" evidence="2">
    <location>
        <begin position="530"/>
        <end position="652"/>
    </location>
</feature>
<keyword evidence="4" id="KW-1185">Reference proteome</keyword>
<feature type="compositionally biased region" description="Low complexity" evidence="1">
    <location>
        <begin position="14"/>
        <end position="27"/>
    </location>
</feature>
<dbReference type="InterPro" id="IPR029058">
    <property type="entry name" value="AB_hydrolase_fold"/>
</dbReference>
<dbReference type="InterPro" id="IPR000008">
    <property type="entry name" value="C2_dom"/>
</dbReference>
<dbReference type="CDD" id="cd00030">
    <property type="entry name" value="C2"/>
    <property type="match status" value="1"/>
</dbReference>
<dbReference type="AlphaFoldDB" id="A0A2P6VCH6"/>
<dbReference type="EMBL" id="LHPF02000013">
    <property type="protein sequence ID" value="PSC71787.1"/>
    <property type="molecule type" value="Genomic_DNA"/>
</dbReference>
<evidence type="ECO:0000256" key="1">
    <source>
        <dbReference type="SAM" id="MobiDB-lite"/>
    </source>
</evidence>
<reference evidence="3 4" key="1">
    <citation type="journal article" date="2018" name="Plant J.">
        <title>Genome sequences of Chlorella sorokiniana UTEX 1602 and Micractinium conductrix SAG 241.80: implications to maltose excretion by a green alga.</title>
        <authorList>
            <person name="Arriola M.B."/>
            <person name="Velmurugan N."/>
            <person name="Zhang Y."/>
            <person name="Plunkett M.H."/>
            <person name="Hondzo H."/>
            <person name="Barney B.M."/>
        </authorList>
    </citation>
    <scope>NUCLEOTIDE SEQUENCE [LARGE SCALE GENOMIC DNA]</scope>
    <source>
        <strain evidence="3 4">SAG 241.80</strain>
    </source>
</reference>
<dbReference type="Gene3D" id="2.60.40.150">
    <property type="entry name" value="C2 domain"/>
    <property type="match status" value="1"/>
</dbReference>
<dbReference type="Pfam" id="PF00168">
    <property type="entry name" value="C2"/>
    <property type="match status" value="1"/>
</dbReference>
<proteinExistence type="predicted"/>
<dbReference type="SUPFAM" id="SSF53474">
    <property type="entry name" value="alpha/beta-Hydrolases"/>
    <property type="match status" value="1"/>
</dbReference>
<name>A0A2P6VCH6_9CHLO</name>
<dbReference type="SMART" id="SM00239">
    <property type="entry name" value="C2"/>
    <property type="match status" value="2"/>
</dbReference>
<evidence type="ECO:0000313" key="4">
    <source>
        <dbReference type="Proteomes" id="UP000239649"/>
    </source>
</evidence>
<sequence>MNSGRPSPGSKLYPRSSPGAGGSSARRLQQEKDRIAAMMLRVAAAAAAMSALVLVLLLSSASAASQLEEAAEEAAATLGRAGAAGRRHAALNAAGKPLLTPMAITISGHEALFEVPQRPRHMLILLHKCGRSAGDHWPRSQACPDCAGLPQEVSKTKQALARGYVVVAISSADREQGGGRRCFKLADDGEAVARAVAELPAKFKLKEGYKVFIDGASSGGSLALRMPQDGLAKFDGIIAEVIAPTGMAALLPRMRDFPPAVYIHAPRDTSMEDKVQENLAALRAANLTVADVELRPLPLSATFFSDRSPSVSRRLSELVYKKIKGLGLLDGRGYIAEGADPGTQGEAWGKVRAYLSEDLRPQLPKMKGQRERSVPLLLTHVFQQVSLAWARHETVGDYMTAALLWLEAGGQGDLQALADKHRDISLLVTVPRLPVWAAEVTPDPLEDALRLAASVRVSLRDAWVRAGVRVTLRPLLRRLPVVGAVQVGLTRVPEFGYELALSKASAALVPLIREWLDGAVRDMVLQPWVLPDHAVFPLEPGAPDLERPAGILAVRVLGAEHVPRPGLLSGAPRPMLELFLRDAQRRQTAAAPAGAATDWGRPCFELPVSLPEHQQLSVILYHYADFSPNDELGRASLPLRDLRPGEQQTVELLLRAHAEEVHEEQQERMSWGDRAAMALARPFTKKGGDTCRLRLQVTYLPLSEAQAAAVMQQQGLPVPERGGAGALPPLALRLLRSGLLVVAVPCAKGVMAGLGASASLFKPFFKVLARVAGQQAETDSARANRSGVVEFSRPLAMHLEQGVLDAAEDGAVELELVAHTWMQGVHSCGRLHLPLAQLVRGDRIEGWRTLEGGGSGHGCIKLVAQFKPFF</sequence>
<dbReference type="PANTHER" id="PTHR35128">
    <property type="entry name" value="SECRETION-REGULATING GUANINE NUCLEOTIDE EXCHANGE FACTOR"/>
    <property type="match status" value="1"/>
</dbReference>
<dbReference type="Proteomes" id="UP000239649">
    <property type="component" value="Unassembled WGS sequence"/>
</dbReference>
<organism evidence="3 4">
    <name type="scientific">Micractinium conductrix</name>
    <dbReference type="NCBI Taxonomy" id="554055"/>
    <lineage>
        <taxon>Eukaryota</taxon>
        <taxon>Viridiplantae</taxon>
        <taxon>Chlorophyta</taxon>
        <taxon>core chlorophytes</taxon>
        <taxon>Trebouxiophyceae</taxon>
        <taxon>Chlorellales</taxon>
        <taxon>Chlorellaceae</taxon>
        <taxon>Chlorella clade</taxon>
        <taxon>Micractinium</taxon>
    </lineage>
</organism>
<gene>
    <name evidence="3" type="ORF">C2E20_4849</name>
</gene>
<evidence type="ECO:0000259" key="2">
    <source>
        <dbReference type="PROSITE" id="PS50004"/>
    </source>
</evidence>